<dbReference type="GO" id="GO:0007165">
    <property type="term" value="P:signal transduction"/>
    <property type="evidence" value="ECO:0007669"/>
    <property type="project" value="UniProtKB-KW"/>
</dbReference>
<sequence length="577" mass="62139">MKITKKTALGIGITAAAAAVLVINMLIQSGTVAGYPMEEPVLRAVQGIIIRGGLVNLVLVLGGIVYFILAAASNTRKADTVKKLARRLSAGSFNEPIVMDEKEHDPVISDLSTALSRYAELSGTADRFAAEMRELQTILKDENSERTAAAAAISQNIALTTERFSELDTIITQTEESLGAIKNHLELFRDKTGRQSSAMEYAGNALEETCSGADTIALRLGRNAQKAEELEQGILAGEEQVQNANDILKSISKDVEKITEITEIINQISEQTNILSMNAAIESAHAGAAGAGFAVVADEIRKLADSTRENAQRIHEEVTALTKKIKEAMASSDDSFRSFSSITGEVRQFTKEVYDLSALALENKEKNRQIDTSVSDSLEIARSIRDGTAEILIHYQTFHSSIEQVRQLSQGTRNGIREIQSGTLEILEKTEGLEQKAAESLGRTEKIKTDSRNRPGTAEKTAAPPSGGSRIPPAAAGVPAREPESAPRRKTELFTLRAPTEEERAAGKAPEDVVIPAAQPLRESAAAAASSQKTPASAEPTPAADRSAQSREEVPEDDDIYYDERGVAVKRPPITIP</sequence>
<dbReference type="RefSeq" id="WP_215625877.1">
    <property type="nucleotide sequence ID" value="NZ_CP067089.2"/>
</dbReference>
<evidence type="ECO:0000256" key="3">
    <source>
        <dbReference type="SAM" id="MobiDB-lite"/>
    </source>
</evidence>
<organism evidence="6 7">
    <name type="scientific">Breznakiella homolactica</name>
    <dbReference type="NCBI Taxonomy" id="2798577"/>
    <lineage>
        <taxon>Bacteria</taxon>
        <taxon>Pseudomonadati</taxon>
        <taxon>Spirochaetota</taxon>
        <taxon>Spirochaetia</taxon>
        <taxon>Spirochaetales</taxon>
        <taxon>Breznakiellaceae</taxon>
        <taxon>Breznakiella</taxon>
    </lineage>
</organism>
<protein>
    <recommendedName>
        <fullName evidence="5">Methyl-accepting transducer domain-containing protein</fullName>
    </recommendedName>
</protein>
<reference evidence="6" key="1">
    <citation type="submission" date="2021-01" db="EMBL/GenBank/DDBJ databases">
        <title>Description of Breznakiella homolactica.</title>
        <authorList>
            <person name="Song Y."/>
            <person name="Brune A."/>
        </authorList>
    </citation>
    <scope>NUCLEOTIDE SEQUENCE</scope>
    <source>
        <strain evidence="6">RmG30</strain>
    </source>
</reference>
<keyword evidence="1 2" id="KW-0807">Transducer</keyword>
<dbReference type="GO" id="GO:0016020">
    <property type="term" value="C:membrane"/>
    <property type="evidence" value="ECO:0007669"/>
    <property type="project" value="InterPro"/>
</dbReference>
<feature type="transmembrane region" description="Helical" evidence="4">
    <location>
        <begin position="7"/>
        <end position="28"/>
    </location>
</feature>
<dbReference type="Pfam" id="PF00015">
    <property type="entry name" value="MCPsignal"/>
    <property type="match status" value="1"/>
</dbReference>
<evidence type="ECO:0000256" key="2">
    <source>
        <dbReference type="PROSITE-ProRule" id="PRU00284"/>
    </source>
</evidence>
<evidence type="ECO:0000256" key="4">
    <source>
        <dbReference type="SAM" id="Phobius"/>
    </source>
</evidence>
<dbReference type="KEGG" id="bhc:JFL75_16785"/>
<proteinExistence type="predicted"/>
<dbReference type="EMBL" id="CP067089">
    <property type="protein sequence ID" value="QQO08571.1"/>
    <property type="molecule type" value="Genomic_DNA"/>
</dbReference>
<keyword evidence="4" id="KW-0812">Transmembrane</keyword>
<keyword evidence="4" id="KW-1133">Transmembrane helix</keyword>
<dbReference type="InterPro" id="IPR004089">
    <property type="entry name" value="MCPsignal_dom"/>
</dbReference>
<dbReference type="SUPFAM" id="SSF58104">
    <property type="entry name" value="Methyl-accepting chemotaxis protein (MCP) signaling domain"/>
    <property type="match status" value="1"/>
</dbReference>
<feature type="compositionally biased region" description="Basic and acidic residues" evidence="3">
    <location>
        <begin position="435"/>
        <end position="453"/>
    </location>
</feature>
<evidence type="ECO:0000256" key="1">
    <source>
        <dbReference type="ARBA" id="ARBA00023224"/>
    </source>
</evidence>
<evidence type="ECO:0000259" key="5">
    <source>
        <dbReference type="PROSITE" id="PS50111"/>
    </source>
</evidence>
<evidence type="ECO:0000313" key="6">
    <source>
        <dbReference type="EMBL" id="QQO08571.1"/>
    </source>
</evidence>
<keyword evidence="7" id="KW-1185">Reference proteome</keyword>
<feature type="compositionally biased region" description="Basic and acidic residues" evidence="3">
    <location>
        <begin position="499"/>
        <end position="511"/>
    </location>
</feature>
<gene>
    <name evidence="6" type="ORF">JFL75_16785</name>
</gene>
<dbReference type="AlphaFoldDB" id="A0A7T8B9R0"/>
<feature type="compositionally biased region" description="Low complexity" evidence="3">
    <location>
        <begin position="516"/>
        <end position="538"/>
    </location>
</feature>
<dbReference type="PROSITE" id="PS50111">
    <property type="entry name" value="CHEMOTAXIS_TRANSDUC_2"/>
    <property type="match status" value="1"/>
</dbReference>
<dbReference type="Gene3D" id="1.10.287.950">
    <property type="entry name" value="Methyl-accepting chemotaxis protein"/>
    <property type="match status" value="1"/>
</dbReference>
<dbReference type="PANTHER" id="PTHR32089">
    <property type="entry name" value="METHYL-ACCEPTING CHEMOTAXIS PROTEIN MCPB"/>
    <property type="match status" value="1"/>
</dbReference>
<feature type="transmembrane region" description="Helical" evidence="4">
    <location>
        <begin position="48"/>
        <end position="69"/>
    </location>
</feature>
<feature type="region of interest" description="Disordered" evidence="3">
    <location>
        <begin position="435"/>
        <end position="577"/>
    </location>
</feature>
<dbReference type="PANTHER" id="PTHR32089:SF112">
    <property type="entry name" value="LYSOZYME-LIKE PROTEIN-RELATED"/>
    <property type="match status" value="1"/>
</dbReference>
<feature type="domain" description="Methyl-accepting transducer" evidence="5">
    <location>
        <begin position="170"/>
        <end position="392"/>
    </location>
</feature>
<dbReference type="Proteomes" id="UP000595917">
    <property type="component" value="Chromosome"/>
</dbReference>
<dbReference type="SMART" id="SM00283">
    <property type="entry name" value="MA"/>
    <property type="match status" value="1"/>
</dbReference>
<accession>A0A7T8B9R0</accession>
<keyword evidence="4" id="KW-0472">Membrane</keyword>
<evidence type="ECO:0000313" key="7">
    <source>
        <dbReference type="Proteomes" id="UP000595917"/>
    </source>
</evidence>
<feature type="compositionally biased region" description="Basic and acidic residues" evidence="3">
    <location>
        <begin position="481"/>
        <end position="492"/>
    </location>
</feature>
<name>A0A7T8B9R0_9SPIR</name>